<protein>
    <submittedName>
        <fullName evidence="2">NAD(P)-binding protein</fullName>
    </submittedName>
</protein>
<dbReference type="InterPro" id="IPR036291">
    <property type="entry name" value="NAD(P)-bd_dom_sf"/>
</dbReference>
<dbReference type="Gene3D" id="3.40.50.720">
    <property type="entry name" value="NAD(P)-binding Rossmann-like Domain"/>
    <property type="match status" value="2"/>
</dbReference>
<dbReference type="AlphaFoldDB" id="A0A9P4INV2"/>
<dbReference type="Pfam" id="PF05368">
    <property type="entry name" value="NmrA"/>
    <property type="match status" value="1"/>
</dbReference>
<dbReference type="OrthoDB" id="419598at2759"/>
<dbReference type="Proteomes" id="UP000799772">
    <property type="component" value="Unassembled WGS sequence"/>
</dbReference>
<dbReference type="InterPro" id="IPR051604">
    <property type="entry name" value="Ergot_Alk_Oxidoreductase"/>
</dbReference>
<evidence type="ECO:0000313" key="2">
    <source>
        <dbReference type="EMBL" id="KAF2101837.1"/>
    </source>
</evidence>
<reference evidence="2" key="1">
    <citation type="journal article" date="2020" name="Stud. Mycol.">
        <title>101 Dothideomycetes genomes: a test case for predicting lifestyles and emergence of pathogens.</title>
        <authorList>
            <person name="Haridas S."/>
            <person name="Albert R."/>
            <person name="Binder M."/>
            <person name="Bloem J."/>
            <person name="Labutti K."/>
            <person name="Salamov A."/>
            <person name="Andreopoulos B."/>
            <person name="Baker S."/>
            <person name="Barry K."/>
            <person name="Bills G."/>
            <person name="Bluhm B."/>
            <person name="Cannon C."/>
            <person name="Castanera R."/>
            <person name="Culley D."/>
            <person name="Daum C."/>
            <person name="Ezra D."/>
            <person name="Gonzalez J."/>
            <person name="Henrissat B."/>
            <person name="Kuo A."/>
            <person name="Liang C."/>
            <person name="Lipzen A."/>
            <person name="Lutzoni F."/>
            <person name="Magnuson J."/>
            <person name="Mondo S."/>
            <person name="Nolan M."/>
            <person name="Ohm R."/>
            <person name="Pangilinan J."/>
            <person name="Park H.-J."/>
            <person name="Ramirez L."/>
            <person name="Alfaro M."/>
            <person name="Sun H."/>
            <person name="Tritt A."/>
            <person name="Yoshinaga Y."/>
            <person name="Zwiers L.-H."/>
            <person name="Turgeon B."/>
            <person name="Goodwin S."/>
            <person name="Spatafora J."/>
            <person name="Crous P."/>
            <person name="Grigoriev I."/>
        </authorList>
    </citation>
    <scope>NUCLEOTIDE SEQUENCE</scope>
    <source>
        <strain evidence="2">CBS 133067</strain>
    </source>
</reference>
<organism evidence="2 3">
    <name type="scientific">Rhizodiscina lignyota</name>
    <dbReference type="NCBI Taxonomy" id="1504668"/>
    <lineage>
        <taxon>Eukaryota</taxon>
        <taxon>Fungi</taxon>
        <taxon>Dikarya</taxon>
        <taxon>Ascomycota</taxon>
        <taxon>Pezizomycotina</taxon>
        <taxon>Dothideomycetes</taxon>
        <taxon>Pleosporomycetidae</taxon>
        <taxon>Aulographales</taxon>
        <taxon>Rhizodiscinaceae</taxon>
        <taxon>Rhizodiscina</taxon>
    </lineage>
</organism>
<name>A0A9P4INV2_9PEZI</name>
<evidence type="ECO:0000313" key="3">
    <source>
        <dbReference type="Proteomes" id="UP000799772"/>
    </source>
</evidence>
<dbReference type="PANTHER" id="PTHR43162">
    <property type="match status" value="1"/>
</dbReference>
<dbReference type="EMBL" id="ML978123">
    <property type="protein sequence ID" value="KAF2101837.1"/>
    <property type="molecule type" value="Genomic_DNA"/>
</dbReference>
<feature type="domain" description="NmrA-like" evidence="1">
    <location>
        <begin position="8"/>
        <end position="116"/>
    </location>
</feature>
<proteinExistence type="predicted"/>
<keyword evidence="3" id="KW-1185">Reference proteome</keyword>
<sequence>MPADFEHDRLLVTCASGKQASHLLPHVSEKWKNITLAVHSSTSEERLKNQYPTRDVVSGDLMDPAFVKRIMNGVTAVFHLCPGFHPHEDIVGYNMIDAAVEEAKNGSLKHFVYSSVEEYLMESGLKYTILQPTHFMDMFPVPMLVQQSSPIFVANWDPSIPFSFVALRDLGEAGAKVLIEREKHFFAQYPLVSDGPTPYTDVVRHASDAIGKSIKLEQRPFQEAVNFMLDRFFGEDVPVRARDGMERMLLFYNRRGLVGNSNVLEWLLGRKPTSHEQWMRLAVAEAKQ</sequence>
<dbReference type="SUPFAM" id="SSF51735">
    <property type="entry name" value="NAD(P)-binding Rossmann-fold domains"/>
    <property type="match status" value="1"/>
</dbReference>
<comment type="caution">
    <text evidence="2">The sequence shown here is derived from an EMBL/GenBank/DDBJ whole genome shotgun (WGS) entry which is preliminary data.</text>
</comment>
<accession>A0A9P4INV2</accession>
<dbReference type="InterPro" id="IPR008030">
    <property type="entry name" value="NmrA-like"/>
</dbReference>
<gene>
    <name evidence="2" type="ORF">NA57DRAFT_64511</name>
</gene>
<evidence type="ECO:0000259" key="1">
    <source>
        <dbReference type="Pfam" id="PF05368"/>
    </source>
</evidence>
<dbReference type="PANTHER" id="PTHR43162:SF1">
    <property type="entry name" value="PRESTALK A DIFFERENTIATION PROTEIN A"/>
    <property type="match status" value="1"/>
</dbReference>